<sequence length="259" mass="28117">MAKICAICNKPIGALGVKYTTSDDHKVCWKCIREAGYGVNASFLDIKKETLDYVKNHKETKALKKQEAQELVSSFVATRTIANAIDIDETKGNFRLKGFMNMANVYSLTSVNGYELVENGNSITSGGLGRAAVGAVAFGGVGAIVGAVTGRKKENKIVKELTVKLNISDLDNPVLYIKLIDKPIKSSSKNYQQAIQRADQIIASLDALVPKNSNGANEAALNISAPSAADEIRKFKELLDEGIITEEDFETKKKELMNL</sequence>
<evidence type="ECO:0000313" key="3">
    <source>
        <dbReference type="Proteomes" id="UP000664357"/>
    </source>
</evidence>
<accession>A0ABV0ER70</accession>
<reference evidence="2 3" key="2">
    <citation type="submission" date="2024-02" db="EMBL/GenBank/DDBJ databases">
        <title>The Genome Sequence of Enterococcus sp. DIV0159.</title>
        <authorList>
            <person name="Earl A."/>
            <person name="Manson A."/>
            <person name="Gilmore M."/>
            <person name="Sanders J."/>
            <person name="Shea T."/>
            <person name="Howe W."/>
            <person name="Livny J."/>
            <person name="Cuomo C."/>
            <person name="Neafsey D."/>
            <person name="Birren B."/>
        </authorList>
    </citation>
    <scope>NUCLEOTIDE SEQUENCE [LARGE SCALE GENOMIC DNA]</scope>
    <source>
        <strain evidence="2 3">665A</strain>
    </source>
</reference>
<name>A0ABV0ER70_9ENTE</name>
<dbReference type="InterPro" id="IPR018649">
    <property type="entry name" value="SHOCT"/>
</dbReference>
<gene>
    <name evidence="2" type="ORF">JZO67_002228</name>
</gene>
<dbReference type="RefSeq" id="WP_207703250.1">
    <property type="nucleotide sequence ID" value="NZ_JAFREL020000002.1"/>
</dbReference>
<organism evidence="2 3">
    <name type="scientific">Candidatus Enterococcus ferrettii</name>
    <dbReference type="NCBI Taxonomy" id="2815324"/>
    <lineage>
        <taxon>Bacteria</taxon>
        <taxon>Bacillati</taxon>
        <taxon>Bacillota</taxon>
        <taxon>Bacilli</taxon>
        <taxon>Lactobacillales</taxon>
        <taxon>Enterococcaceae</taxon>
        <taxon>Enterococcus</taxon>
    </lineage>
</organism>
<comment type="caution">
    <text evidence="2">The sequence shown here is derived from an EMBL/GenBank/DDBJ whole genome shotgun (WGS) entry which is preliminary data.</text>
</comment>
<feature type="domain" description="SHOCT" evidence="1">
    <location>
        <begin position="230"/>
        <end position="257"/>
    </location>
</feature>
<evidence type="ECO:0000313" key="2">
    <source>
        <dbReference type="EMBL" id="MEO1770277.1"/>
    </source>
</evidence>
<dbReference type="EMBL" id="JAFREL020000002">
    <property type="protein sequence ID" value="MEO1770277.1"/>
    <property type="molecule type" value="Genomic_DNA"/>
</dbReference>
<proteinExistence type="predicted"/>
<reference evidence="2 3" key="1">
    <citation type="submission" date="2021-03" db="EMBL/GenBank/DDBJ databases">
        <authorList>
            <person name="Gilmore M.S."/>
            <person name="Schwartzman J."/>
            <person name="Van Tyne D."/>
            <person name="Martin M."/>
            <person name="Earl A.M."/>
            <person name="Manson A.L."/>
            <person name="Straub T."/>
            <person name="Salamzade R."/>
            <person name="Saavedra J."/>
            <person name="Lebreton F."/>
            <person name="Prichula J."/>
            <person name="Schaufler K."/>
            <person name="Gaca A."/>
            <person name="Sgardioli B."/>
            <person name="Wagenaar J."/>
            <person name="Strong T."/>
        </authorList>
    </citation>
    <scope>NUCLEOTIDE SEQUENCE [LARGE SCALE GENOMIC DNA]</scope>
    <source>
        <strain evidence="2 3">665A</strain>
    </source>
</reference>
<dbReference type="Proteomes" id="UP000664357">
    <property type="component" value="Unassembled WGS sequence"/>
</dbReference>
<evidence type="ECO:0000259" key="1">
    <source>
        <dbReference type="Pfam" id="PF09851"/>
    </source>
</evidence>
<protein>
    <recommendedName>
        <fullName evidence="1">SHOCT domain-containing protein</fullName>
    </recommendedName>
</protein>
<dbReference type="Pfam" id="PF09851">
    <property type="entry name" value="SHOCT"/>
    <property type="match status" value="1"/>
</dbReference>
<keyword evidence="3" id="KW-1185">Reference proteome</keyword>